<dbReference type="EMBL" id="UPXX01000018">
    <property type="protein sequence ID" value="VBB43146.1"/>
    <property type="molecule type" value="Genomic_DNA"/>
</dbReference>
<accession>A0A653A511</accession>
<evidence type="ECO:0000313" key="1">
    <source>
        <dbReference type="EMBL" id="VBB43146.1"/>
    </source>
</evidence>
<dbReference type="AlphaFoldDB" id="A0A653A511"/>
<name>A0A653A511_UNCDX</name>
<sequence length="143" mass="15943">MKNVKGPMGDRWVFSPVFPAWSEKPLLEGTAGVLFRFFSQDERFSRPETILPRPMNYSPGEMILLSTVSWSPYGNDFPVELSFQSGNEDFSLHAARAQSHPCGAGPGLANIEEIKRLRGDDLQVAAQANVQIDAEMAQKDPFR</sequence>
<gene>
    <name evidence="1" type="ORF">TRIP_B250241</name>
</gene>
<organism evidence="1">
    <name type="scientific">Uncultured Desulfatiglans sp</name>
    <dbReference type="NCBI Taxonomy" id="1748965"/>
    <lineage>
        <taxon>Bacteria</taxon>
        <taxon>Pseudomonadati</taxon>
        <taxon>Thermodesulfobacteriota</taxon>
        <taxon>Desulfobacteria</taxon>
        <taxon>Desulfatiglandales</taxon>
        <taxon>Desulfatiglandaceae</taxon>
        <taxon>Desulfatiglans</taxon>
        <taxon>environmental samples</taxon>
    </lineage>
</organism>
<protein>
    <submittedName>
        <fullName evidence="1">Uncharacterized protein</fullName>
    </submittedName>
</protein>
<reference evidence="1" key="1">
    <citation type="submission" date="2018-07" db="EMBL/GenBank/DDBJ databases">
        <authorList>
            <consortium name="Genoscope - CEA"/>
            <person name="William W."/>
        </authorList>
    </citation>
    <scope>NUCLEOTIDE SEQUENCE</scope>
    <source>
        <strain evidence="1">IK1</strain>
    </source>
</reference>
<proteinExistence type="predicted"/>